<dbReference type="KEGG" id="uth:DKZ56_03600"/>
<evidence type="ECO:0000256" key="10">
    <source>
        <dbReference type="HAMAP-Rule" id="MF_01499"/>
    </source>
</evidence>
<evidence type="ECO:0000256" key="6">
    <source>
        <dbReference type="ARBA" id="ARBA00022741"/>
    </source>
</evidence>
<feature type="domain" description="DAC" evidence="11">
    <location>
        <begin position="86"/>
        <end position="246"/>
    </location>
</feature>
<dbReference type="InterPro" id="IPR014046">
    <property type="entry name" value="C-di-AMP_synthase"/>
</dbReference>
<dbReference type="Pfam" id="PF19293">
    <property type="entry name" value="CdaA_N"/>
    <property type="match status" value="1"/>
</dbReference>
<comment type="subunit">
    <text evidence="10">Probably a homodimer.</text>
</comment>
<dbReference type="EMBL" id="CP036528">
    <property type="protein sequence ID" value="QBK25022.1"/>
    <property type="molecule type" value="Genomic_DNA"/>
</dbReference>
<evidence type="ECO:0000256" key="5">
    <source>
        <dbReference type="ARBA" id="ARBA00022695"/>
    </source>
</evidence>
<dbReference type="InterPro" id="IPR034701">
    <property type="entry name" value="CdaA"/>
</dbReference>
<keyword evidence="9 10" id="KW-0472">Membrane</keyword>
<keyword evidence="4 10" id="KW-0812">Transmembrane</keyword>
<feature type="transmembrane region" description="Helical" evidence="10">
    <location>
        <begin position="48"/>
        <end position="70"/>
    </location>
</feature>
<dbReference type="InterPro" id="IPR050338">
    <property type="entry name" value="DisA"/>
</dbReference>
<sequence>MDIIEQFTDLTPVNIIFSLLDVILVWYVIYKILTLIRGTKAVQLLKGLFVIIIARIATEVFGLDTLGWMLQEVIDWGFLAIIIIFTPEIRRALEQIGRGRLFQRSVNQLEDEQARLTESMKKAVSYMAKRRIGALISIEKETGLNEYIETGIRLDANISSELIINTFIPNTPLHDGAMIIQKNRIAAAACYLPLSESTLISKELGTRHRAALGLSEVTDAIVVVVSEETGSISIAVNGNLHRNLSLENFESLLKTLWFGPEGELEASSKWTWRGKKHG</sequence>
<keyword evidence="6 10" id="KW-0547">Nucleotide-binding</keyword>
<accession>A0A4P6UU10</accession>
<proteinExistence type="inferred from homology"/>
<dbReference type="GO" id="GO:0004016">
    <property type="term" value="F:adenylate cyclase activity"/>
    <property type="evidence" value="ECO:0007669"/>
    <property type="project" value="UniProtKB-UniRule"/>
</dbReference>
<dbReference type="PANTHER" id="PTHR34185">
    <property type="entry name" value="DIADENYLATE CYCLASE"/>
    <property type="match status" value="1"/>
</dbReference>
<comment type="catalytic activity">
    <reaction evidence="1 10">
        <text>2 ATP = 3',3'-c-di-AMP + 2 diphosphate</text>
        <dbReference type="Rhea" id="RHEA:35655"/>
        <dbReference type="ChEBI" id="CHEBI:30616"/>
        <dbReference type="ChEBI" id="CHEBI:33019"/>
        <dbReference type="ChEBI" id="CHEBI:71500"/>
        <dbReference type="EC" id="2.7.7.85"/>
    </reaction>
</comment>
<comment type="caution">
    <text evidence="10">Lacks conserved residue(s) required for the propagation of feature annotation.</text>
</comment>
<evidence type="ECO:0000256" key="9">
    <source>
        <dbReference type="ARBA" id="ARBA00023136"/>
    </source>
</evidence>
<dbReference type="InterPro" id="IPR036888">
    <property type="entry name" value="DNA_integrity_DisA_N_sf"/>
</dbReference>
<dbReference type="PIRSF" id="PIRSF004793">
    <property type="entry name" value="UCP004793"/>
    <property type="match status" value="1"/>
</dbReference>
<dbReference type="SUPFAM" id="SSF143597">
    <property type="entry name" value="YojJ-like"/>
    <property type="match status" value="1"/>
</dbReference>
<feature type="transmembrane region" description="Helical" evidence="10">
    <location>
        <begin position="15"/>
        <end position="36"/>
    </location>
</feature>
<evidence type="ECO:0000313" key="13">
    <source>
        <dbReference type="Proteomes" id="UP000291151"/>
    </source>
</evidence>
<dbReference type="GO" id="GO:0106408">
    <property type="term" value="F:diadenylate cyclase activity"/>
    <property type="evidence" value="ECO:0007669"/>
    <property type="project" value="UniProtKB-EC"/>
</dbReference>
<keyword evidence="3 10" id="KW-0808">Transferase</keyword>
<evidence type="ECO:0000259" key="11">
    <source>
        <dbReference type="PROSITE" id="PS51794"/>
    </source>
</evidence>
<keyword evidence="8 10" id="KW-1133">Transmembrane helix</keyword>
<dbReference type="AlphaFoldDB" id="A0A4P6UU10"/>
<evidence type="ECO:0000256" key="2">
    <source>
        <dbReference type="ARBA" id="ARBA00022475"/>
    </source>
</evidence>
<keyword evidence="2 10" id="KW-1003">Cell membrane</keyword>
<evidence type="ECO:0000313" key="12">
    <source>
        <dbReference type="EMBL" id="QBK25022.1"/>
    </source>
</evidence>
<comment type="similarity">
    <text evidence="10">Belongs to the adenylate cyclase family. DacA/CdaA subfamily.</text>
</comment>
<keyword evidence="5 10" id="KW-0548">Nucleotidyltransferase</keyword>
<evidence type="ECO:0000256" key="1">
    <source>
        <dbReference type="ARBA" id="ARBA00000877"/>
    </source>
</evidence>
<evidence type="ECO:0000256" key="3">
    <source>
        <dbReference type="ARBA" id="ARBA00022679"/>
    </source>
</evidence>
<dbReference type="GO" id="GO:0005524">
    <property type="term" value="F:ATP binding"/>
    <property type="evidence" value="ECO:0007669"/>
    <property type="project" value="UniProtKB-UniRule"/>
</dbReference>
<dbReference type="NCBIfam" id="TIGR00159">
    <property type="entry name" value="diadenylate cyclase CdaA"/>
    <property type="match status" value="1"/>
</dbReference>
<dbReference type="RefSeq" id="WP_208651337.1">
    <property type="nucleotide sequence ID" value="NZ_CP036528.1"/>
</dbReference>
<dbReference type="PANTHER" id="PTHR34185:SF1">
    <property type="entry name" value="DIADENYLATE CYCLASE"/>
    <property type="match status" value="1"/>
</dbReference>
<evidence type="ECO:0000256" key="7">
    <source>
        <dbReference type="ARBA" id="ARBA00022840"/>
    </source>
</evidence>
<name>A0A4P6UU10_9BACL</name>
<dbReference type="PROSITE" id="PS51794">
    <property type="entry name" value="DAC"/>
    <property type="match status" value="1"/>
</dbReference>
<dbReference type="GO" id="GO:0006171">
    <property type="term" value="P:cAMP biosynthetic process"/>
    <property type="evidence" value="ECO:0007669"/>
    <property type="project" value="InterPro"/>
</dbReference>
<keyword evidence="7 10" id="KW-0067">ATP-binding</keyword>
<dbReference type="FunFam" id="3.40.1700.10:FF:000002">
    <property type="entry name" value="Diadenylate cyclase"/>
    <property type="match status" value="1"/>
</dbReference>
<evidence type="ECO:0000256" key="8">
    <source>
        <dbReference type="ARBA" id="ARBA00022989"/>
    </source>
</evidence>
<reference evidence="12 13" key="1">
    <citation type="submission" date="2019-02" db="EMBL/GenBank/DDBJ databases">
        <title>Ureibacillus thermophilus.</title>
        <authorList>
            <person name="Sunny J.S."/>
            <person name="Natarajan A."/>
            <person name="Saleena L.M."/>
        </authorList>
    </citation>
    <scope>NUCLEOTIDE SEQUENCE [LARGE SCALE GENOMIC DNA]</scope>
    <source>
        <strain evidence="12 13">LM102</strain>
    </source>
</reference>
<organism evidence="12 13">
    <name type="scientific">Ureibacillus thermophilus</name>
    <dbReference type="NCBI Taxonomy" id="367743"/>
    <lineage>
        <taxon>Bacteria</taxon>
        <taxon>Bacillati</taxon>
        <taxon>Bacillota</taxon>
        <taxon>Bacilli</taxon>
        <taxon>Bacillales</taxon>
        <taxon>Caryophanaceae</taxon>
        <taxon>Ureibacillus</taxon>
    </lineage>
</organism>
<gene>
    <name evidence="10" type="primary">dacA</name>
    <name evidence="12" type="ORF">DKZ56_03600</name>
</gene>
<dbReference type="Pfam" id="PF02457">
    <property type="entry name" value="DAC"/>
    <property type="match status" value="1"/>
</dbReference>
<dbReference type="HAMAP" id="MF_01499">
    <property type="entry name" value="DacA"/>
    <property type="match status" value="1"/>
</dbReference>
<evidence type="ECO:0000256" key="4">
    <source>
        <dbReference type="ARBA" id="ARBA00022692"/>
    </source>
</evidence>
<dbReference type="Proteomes" id="UP000291151">
    <property type="component" value="Chromosome"/>
</dbReference>
<comment type="function">
    <text evidence="10">Catalyzes the condensation of 2 ATP molecules into cyclic di-AMP (c-di-AMP), a second messenger used to regulate differing processes in different bacteria.</text>
</comment>
<keyword evidence="13" id="KW-1185">Reference proteome</keyword>
<dbReference type="InterPro" id="IPR003390">
    <property type="entry name" value="DNA_integrity_scan_DisA_N"/>
</dbReference>
<protein>
    <recommendedName>
        <fullName evidence="10">Diadenylate cyclase</fullName>
        <shortName evidence="10">DAC</shortName>
        <ecNumber evidence="10">2.7.7.85</ecNumber>
    </recommendedName>
    <alternativeName>
        <fullName evidence="10">Cyclic-di-AMP synthase</fullName>
        <shortName evidence="10">c-di-AMP synthase</shortName>
    </alternativeName>
</protein>
<dbReference type="EC" id="2.7.7.85" evidence="10"/>
<dbReference type="Gene3D" id="3.40.1700.10">
    <property type="entry name" value="DNA integrity scanning protein, DisA, N-terminal domain"/>
    <property type="match status" value="1"/>
</dbReference>
<dbReference type="InterPro" id="IPR045585">
    <property type="entry name" value="CdaA_N"/>
</dbReference>